<gene>
    <name evidence="2" type="ORF">Tco_0956031</name>
</gene>
<dbReference type="EMBL" id="BQNB010016056">
    <property type="protein sequence ID" value="GJT47316.1"/>
    <property type="molecule type" value="Genomic_DNA"/>
</dbReference>
<evidence type="ECO:0000256" key="1">
    <source>
        <dbReference type="SAM" id="MobiDB-lite"/>
    </source>
</evidence>
<evidence type="ECO:0000313" key="2">
    <source>
        <dbReference type="EMBL" id="GJT47316.1"/>
    </source>
</evidence>
<feature type="compositionally biased region" description="Basic and acidic residues" evidence="1">
    <location>
        <begin position="72"/>
        <end position="90"/>
    </location>
</feature>
<protein>
    <submittedName>
        <fullName evidence="2">Uncharacterized protein</fullName>
    </submittedName>
</protein>
<sequence>MLLAKLLSQSEDESADADLIMILRKQSEVSQNSATKEDAMNSTKSINATLEKLSARLAALEQSHKSHGLKQRHGDHDHDHHEGEKRQRLN</sequence>
<reference evidence="2" key="2">
    <citation type="submission" date="2022-01" db="EMBL/GenBank/DDBJ databases">
        <authorList>
            <person name="Yamashiro T."/>
            <person name="Shiraishi A."/>
            <person name="Satake H."/>
            <person name="Nakayama K."/>
        </authorList>
    </citation>
    <scope>NUCLEOTIDE SEQUENCE</scope>
</reference>
<organism evidence="2 3">
    <name type="scientific">Tanacetum coccineum</name>
    <dbReference type="NCBI Taxonomy" id="301880"/>
    <lineage>
        <taxon>Eukaryota</taxon>
        <taxon>Viridiplantae</taxon>
        <taxon>Streptophyta</taxon>
        <taxon>Embryophyta</taxon>
        <taxon>Tracheophyta</taxon>
        <taxon>Spermatophyta</taxon>
        <taxon>Magnoliopsida</taxon>
        <taxon>eudicotyledons</taxon>
        <taxon>Gunneridae</taxon>
        <taxon>Pentapetalae</taxon>
        <taxon>asterids</taxon>
        <taxon>campanulids</taxon>
        <taxon>Asterales</taxon>
        <taxon>Asteraceae</taxon>
        <taxon>Asteroideae</taxon>
        <taxon>Anthemideae</taxon>
        <taxon>Anthemidinae</taxon>
        <taxon>Tanacetum</taxon>
    </lineage>
</organism>
<accession>A0ABQ5E8X9</accession>
<dbReference type="Proteomes" id="UP001151760">
    <property type="component" value="Unassembled WGS sequence"/>
</dbReference>
<name>A0ABQ5E8X9_9ASTR</name>
<evidence type="ECO:0000313" key="3">
    <source>
        <dbReference type="Proteomes" id="UP001151760"/>
    </source>
</evidence>
<keyword evidence="3" id="KW-1185">Reference proteome</keyword>
<reference evidence="2" key="1">
    <citation type="journal article" date="2022" name="Int. J. Mol. Sci.">
        <title>Draft Genome of Tanacetum Coccineum: Genomic Comparison of Closely Related Tanacetum-Family Plants.</title>
        <authorList>
            <person name="Yamashiro T."/>
            <person name="Shiraishi A."/>
            <person name="Nakayama K."/>
            <person name="Satake H."/>
        </authorList>
    </citation>
    <scope>NUCLEOTIDE SEQUENCE</scope>
</reference>
<proteinExistence type="predicted"/>
<comment type="caution">
    <text evidence="2">The sequence shown here is derived from an EMBL/GenBank/DDBJ whole genome shotgun (WGS) entry which is preliminary data.</text>
</comment>
<feature type="region of interest" description="Disordered" evidence="1">
    <location>
        <begin position="58"/>
        <end position="90"/>
    </location>
</feature>